<reference evidence="10" key="2">
    <citation type="submission" date="2025-08" db="UniProtKB">
        <authorList>
            <consortium name="Ensembl"/>
        </authorList>
    </citation>
    <scope>IDENTIFICATION</scope>
</reference>
<sequence length="374" mass="42563">MQMQRLLLSTYFLFSPERRTANMAASGGRTVGSFLWKCGNCCFNFNTVSSNLTRQVLSRQLCVSAVLHRKNLAAAGPEKFSEEFIKKQVEEFNIGKRHLANMMGEDPETFTQGDINRSIAYLFPSGLFDKKAKPLMKHPDEDTFTKALAVEKHQDRLRGKDLFTQDAKQISLVGSRWLLKEELEELLVETISEHDYARFIQLMERLLSLPYCSVEEDFVQRYRRQLEIQSSKQQVQPLQYDQHGVAYSTGDGRRKTATGTVLLRDSGSGSISINGTNYVHYFPVLQDREQLMFPLHFMGVLGRFDMQCSVSGGGHSSQAGALRLAISRAMLSFLSEGQVETMRQAGLLTPDPRIKERKKPGQEGARRKFTWKKR</sequence>
<evidence type="ECO:0000256" key="9">
    <source>
        <dbReference type="SAM" id="MobiDB-lite"/>
    </source>
</evidence>
<dbReference type="GO" id="GO:0003723">
    <property type="term" value="F:RNA binding"/>
    <property type="evidence" value="ECO:0007669"/>
    <property type="project" value="TreeGrafter"/>
</dbReference>
<dbReference type="GO" id="GO:0005743">
    <property type="term" value="C:mitochondrial inner membrane"/>
    <property type="evidence" value="ECO:0007669"/>
    <property type="project" value="UniProtKB-ARBA"/>
</dbReference>
<gene>
    <name evidence="10" type="primary">mrps9</name>
</gene>
<dbReference type="GO" id="GO:0005763">
    <property type="term" value="C:mitochondrial small ribosomal subunit"/>
    <property type="evidence" value="ECO:0007669"/>
    <property type="project" value="TreeGrafter"/>
</dbReference>
<evidence type="ECO:0000256" key="2">
    <source>
        <dbReference type="ARBA" id="ARBA00005251"/>
    </source>
</evidence>
<organism evidence="10 11">
    <name type="scientific">Oncorhynchus mykiss</name>
    <name type="common">Rainbow trout</name>
    <name type="synonym">Salmo gairdneri</name>
    <dbReference type="NCBI Taxonomy" id="8022"/>
    <lineage>
        <taxon>Eukaryota</taxon>
        <taxon>Metazoa</taxon>
        <taxon>Chordata</taxon>
        <taxon>Craniata</taxon>
        <taxon>Vertebrata</taxon>
        <taxon>Euteleostomi</taxon>
        <taxon>Actinopterygii</taxon>
        <taxon>Neopterygii</taxon>
        <taxon>Teleostei</taxon>
        <taxon>Protacanthopterygii</taxon>
        <taxon>Salmoniformes</taxon>
        <taxon>Salmonidae</taxon>
        <taxon>Salmoninae</taxon>
        <taxon>Oncorhynchus</taxon>
    </lineage>
</organism>
<evidence type="ECO:0000313" key="11">
    <source>
        <dbReference type="Proteomes" id="UP000694395"/>
    </source>
</evidence>
<evidence type="ECO:0000256" key="3">
    <source>
        <dbReference type="ARBA" id="ARBA00022946"/>
    </source>
</evidence>
<comment type="similarity">
    <text evidence="2">Belongs to the universal ribosomal protein uS9 family.</text>
</comment>
<dbReference type="PANTHER" id="PTHR21569">
    <property type="entry name" value="RIBOSOMAL PROTEIN S9"/>
    <property type="match status" value="1"/>
</dbReference>
<protein>
    <recommendedName>
        <fullName evidence="7">Small ribosomal subunit protein uS9m</fullName>
    </recommendedName>
    <alternativeName>
        <fullName evidence="8">28S ribosomal protein S9, mitochondrial</fullName>
    </alternativeName>
</protein>
<evidence type="ECO:0000256" key="7">
    <source>
        <dbReference type="ARBA" id="ARBA00039318"/>
    </source>
</evidence>
<reference evidence="10" key="3">
    <citation type="submission" date="2025-09" db="UniProtKB">
        <authorList>
            <consortium name="Ensembl"/>
        </authorList>
    </citation>
    <scope>IDENTIFICATION</scope>
</reference>
<evidence type="ECO:0000256" key="4">
    <source>
        <dbReference type="ARBA" id="ARBA00022980"/>
    </source>
</evidence>
<accession>A0A8C7PK92</accession>
<dbReference type="Ensembl" id="ENSOMYT00000026645.2">
    <property type="protein sequence ID" value="ENSOMYP00000024347.2"/>
    <property type="gene ID" value="ENSOMYG00000011552.2"/>
</dbReference>
<keyword evidence="11" id="KW-1185">Reference proteome</keyword>
<keyword evidence="6" id="KW-0687">Ribonucleoprotein</keyword>
<keyword evidence="5" id="KW-0496">Mitochondrion</keyword>
<evidence type="ECO:0000256" key="5">
    <source>
        <dbReference type="ARBA" id="ARBA00023128"/>
    </source>
</evidence>
<evidence type="ECO:0000256" key="1">
    <source>
        <dbReference type="ARBA" id="ARBA00004173"/>
    </source>
</evidence>
<dbReference type="FunFam" id="3.30.230.10:FF:000035">
    <property type="entry name" value="28S ribosomal protein S9, mitochondrial"/>
    <property type="match status" value="1"/>
</dbReference>
<feature type="region of interest" description="Disordered" evidence="9">
    <location>
        <begin position="346"/>
        <end position="374"/>
    </location>
</feature>
<dbReference type="InterPro" id="IPR020568">
    <property type="entry name" value="Ribosomal_Su5_D2-typ_SF"/>
</dbReference>
<dbReference type="Proteomes" id="UP000694395">
    <property type="component" value="Chromosome 18"/>
</dbReference>
<dbReference type="GO" id="GO:0006412">
    <property type="term" value="P:translation"/>
    <property type="evidence" value="ECO:0007669"/>
    <property type="project" value="InterPro"/>
</dbReference>
<evidence type="ECO:0000256" key="6">
    <source>
        <dbReference type="ARBA" id="ARBA00023274"/>
    </source>
</evidence>
<dbReference type="InterPro" id="IPR014721">
    <property type="entry name" value="Ribsml_uS5_D2-typ_fold_subgr"/>
</dbReference>
<dbReference type="GO" id="GO:0003735">
    <property type="term" value="F:structural constituent of ribosome"/>
    <property type="evidence" value="ECO:0007669"/>
    <property type="project" value="InterPro"/>
</dbReference>
<dbReference type="Gene3D" id="3.30.230.10">
    <property type="match status" value="1"/>
</dbReference>
<evidence type="ECO:0000313" key="10">
    <source>
        <dbReference type="Ensembl" id="ENSOMYP00000024347.2"/>
    </source>
</evidence>
<dbReference type="Pfam" id="PF00380">
    <property type="entry name" value="Ribosomal_S9"/>
    <property type="match status" value="1"/>
</dbReference>
<reference evidence="10" key="1">
    <citation type="submission" date="2020-07" db="EMBL/GenBank/DDBJ databases">
        <title>A long reads based de novo assembly of the rainbow trout Arlee double haploid line genome.</title>
        <authorList>
            <person name="Gao G."/>
            <person name="Palti Y."/>
        </authorList>
    </citation>
    <scope>NUCLEOTIDE SEQUENCE [LARGE SCALE GENOMIC DNA]</scope>
</reference>
<dbReference type="GeneTree" id="ENSGT00390000011204"/>
<dbReference type="AlphaFoldDB" id="A0A8C7PK92"/>
<keyword evidence="3" id="KW-0809">Transit peptide</keyword>
<comment type="subcellular location">
    <subcellularLocation>
        <location evidence="1">Mitochondrion</location>
    </subcellularLocation>
</comment>
<evidence type="ECO:0000256" key="8">
    <source>
        <dbReference type="ARBA" id="ARBA00076042"/>
    </source>
</evidence>
<proteinExistence type="inferred from homology"/>
<keyword evidence="4" id="KW-0689">Ribosomal protein</keyword>
<name>A0A8C7PK92_ONCMY</name>
<dbReference type="PANTHER" id="PTHR21569:SF1">
    <property type="entry name" value="SMALL RIBOSOMAL SUBUNIT PROTEIN US9M"/>
    <property type="match status" value="1"/>
</dbReference>
<dbReference type="SUPFAM" id="SSF54211">
    <property type="entry name" value="Ribosomal protein S5 domain 2-like"/>
    <property type="match status" value="1"/>
</dbReference>
<dbReference type="InterPro" id="IPR000754">
    <property type="entry name" value="Ribosomal_uS9"/>
</dbReference>